<sequence>MTNDLKINGLDAYRQWGIRMGDGFLDTIGAPAPMKEFIENKSRLEHGKRVITNNPKVDEREITLSFTIEGNSQSDYQTKRKAFFDELYKGAVDIQIPANSSEIYHLIYLGKSITYAQSLDRTFGKISSKFSEPNPSIRT</sequence>
<gene>
    <name evidence="1" type="ORF">FSA05_00025</name>
</gene>
<name>A0A3E4MZX2_PARDI</name>
<proteinExistence type="predicted"/>
<organism evidence="1 2">
    <name type="scientific">Parabacteroides distasonis</name>
    <dbReference type="NCBI Taxonomy" id="823"/>
    <lineage>
        <taxon>Bacteria</taxon>
        <taxon>Pseudomonadati</taxon>
        <taxon>Bacteroidota</taxon>
        <taxon>Bacteroidia</taxon>
        <taxon>Bacteroidales</taxon>
        <taxon>Tannerellaceae</taxon>
        <taxon>Parabacteroides</taxon>
    </lineage>
</organism>
<reference evidence="1 2" key="1">
    <citation type="submission" date="2019-07" db="EMBL/GenBank/DDBJ databases">
        <title>Genome sequencing of Parabacteroides distasonis iSURF_7.</title>
        <authorList>
            <person name="Degefu H.N."/>
            <person name="Ruoff K.L."/>
            <person name="Price C.E."/>
            <person name="Valls R.A."/>
            <person name="O'Toole G.A."/>
        </authorList>
    </citation>
    <scope>NUCLEOTIDE SEQUENCE [LARGE SCALE GENOMIC DNA]</scope>
    <source>
        <strain evidence="1 2">CFPLTA003_1B</strain>
    </source>
</reference>
<dbReference type="RefSeq" id="WP_005862414.1">
    <property type="nucleotide sequence ID" value="NZ_DAWECH010000063.1"/>
</dbReference>
<comment type="caution">
    <text evidence="1">The sequence shown here is derived from an EMBL/GenBank/DDBJ whole genome shotgun (WGS) entry which is preliminary data.</text>
</comment>
<dbReference type="EMBL" id="VOHW01000001">
    <property type="protein sequence ID" value="TWV64048.1"/>
    <property type="molecule type" value="Genomic_DNA"/>
</dbReference>
<evidence type="ECO:0000313" key="1">
    <source>
        <dbReference type="EMBL" id="TWV64048.1"/>
    </source>
</evidence>
<evidence type="ECO:0000313" key="2">
    <source>
        <dbReference type="Proteomes" id="UP000315827"/>
    </source>
</evidence>
<protein>
    <submittedName>
        <fullName evidence="1">Uncharacterized protein</fullName>
    </submittedName>
</protein>
<accession>A0A3E4MZX2</accession>
<dbReference type="AlphaFoldDB" id="A0A3E4MZX2"/>
<dbReference type="Proteomes" id="UP000315827">
    <property type="component" value="Unassembled WGS sequence"/>
</dbReference>